<evidence type="ECO:0008006" key="6">
    <source>
        <dbReference type="Google" id="ProtNLM"/>
    </source>
</evidence>
<dbReference type="EMBL" id="CM000639">
    <property type="protein sequence ID" value="EED94780.1"/>
    <property type="molecule type" value="Genomic_DNA"/>
</dbReference>
<dbReference type="RefSeq" id="XP_002287337.1">
    <property type="nucleotide sequence ID" value="XM_002287301.1"/>
</dbReference>
<evidence type="ECO:0000259" key="2">
    <source>
        <dbReference type="Pfam" id="PF00134"/>
    </source>
</evidence>
<dbReference type="SUPFAM" id="SSF47954">
    <property type="entry name" value="Cyclin-like"/>
    <property type="match status" value="1"/>
</dbReference>
<dbReference type="HOGENOM" id="CLU_1216885_0_0_1"/>
<dbReference type="InterPro" id="IPR036915">
    <property type="entry name" value="Cyclin-like_sf"/>
</dbReference>
<keyword evidence="1" id="KW-0195">Cyclin</keyword>
<dbReference type="GeneID" id="7444673"/>
<dbReference type="GO" id="GO:0016538">
    <property type="term" value="F:cyclin-dependent protein serine/threonine kinase regulator activity"/>
    <property type="evidence" value="ECO:0000318"/>
    <property type="project" value="GO_Central"/>
</dbReference>
<organism evidence="4 5">
    <name type="scientific">Thalassiosira pseudonana</name>
    <name type="common">Marine diatom</name>
    <name type="synonym">Cyclotella nana</name>
    <dbReference type="NCBI Taxonomy" id="35128"/>
    <lineage>
        <taxon>Eukaryota</taxon>
        <taxon>Sar</taxon>
        <taxon>Stramenopiles</taxon>
        <taxon>Ochrophyta</taxon>
        <taxon>Bacillariophyta</taxon>
        <taxon>Coscinodiscophyceae</taxon>
        <taxon>Thalassiosirophycidae</taxon>
        <taxon>Thalassiosirales</taxon>
        <taxon>Thalassiosiraceae</taxon>
        <taxon>Thalassiosira</taxon>
    </lineage>
</organism>
<reference evidence="4 5" key="2">
    <citation type="journal article" date="2008" name="Nature">
        <title>The Phaeodactylum genome reveals the evolutionary history of diatom genomes.</title>
        <authorList>
            <person name="Bowler C."/>
            <person name="Allen A.E."/>
            <person name="Badger J.H."/>
            <person name="Grimwood J."/>
            <person name="Jabbari K."/>
            <person name="Kuo A."/>
            <person name="Maheswari U."/>
            <person name="Martens C."/>
            <person name="Maumus F."/>
            <person name="Otillar R.P."/>
            <person name="Rayko E."/>
            <person name="Salamov A."/>
            <person name="Vandepoele K."/>
            <person name="Beszteri B."/>
            <person name="Gruber A."/>
            <person name="Heijde M."/>
            <person name="Katinka M."/>
            <person name="Mock T."/>
            <person name="Valentin K."/>
            <person name="Verret F."/>
            <person name="Berges J.A."/>
            <person name="Brownlee C."/>
            <person name="Cadoret J.P."/>
            <person name="Chiovitti A."/>
            <person name="Choi C.J."/>
            <person name="Coesel S."/>
            <person name="De Martino A."/>
            <person name="Detter J.C."/>
            <person name="Durkin C."/>
            <person name="Falciatore A."/>
            <person name="Fournet J."/>
            <person name="Haruta M."/>
            <person name="Huysman M.J."/>
            <person name="Jenkins B.D."/>
            <person name="Jiroutova K."/>
            <person name="Jorgensen R.E."/>
            <person name="Joubert Y."/>
            <person name="Kaplan A."/>
            <person name="Kroger N."/>
            <person name="Kroth P.G."/>
            <person name="La Roche J."/>
            <person name="Lindquist E."/>
            <person name="Lommer M."/>
            <person name="Martin-Jezequel V."/>
            <person name="Lopez P.J."/>
            <person name="Lucas S."/>
            <person name="Mangogna M."/>
            <person name="McGinnis K."/>
            <person name="Medlin L.K."/>
            <person name="Montsant A."/>
            <person name="Oudot-Le Secq M.P."/>
            <person name="Napoli C."/>
            <person name="Obornik M."/>
            <person name="Parker M.S."/>
            <person name="Petit J.L."/>
            <person name="Porcel B.M."/>
            <person name="Poulsen N."/>
            <person name="Robison M."/>
            <person name="Rychlewski L."/>
            <person name="Rynearson T.A."/>
            <person name="Schmutz J."/>
            <person name="Shapiro H."/>
            <person name="Siaut M."/>
            <person name="Stanley M."/>
            <person name="Sussman M.R."/>
            <person name="Taylor A.R."/>
            <person name="Vardi A."/>
            <person name="von Dassow P."/>
            <person name="Vyverman W."/>
            <person name="Willis A."/>
            <person name="Wyrwicz L.S."/>
            <person name="Rokhsar D.S."/>
            <person name="Weissenbach J."/>
            <person name="Armbrust E.V."/>
            <person name="Green B.R."/>
            <person name="Van de Peer Y."/>
            <person name="Grigoriev I.V."/>
        </authorList>
    </citation>
    <scope>NUCLEOTIDE SEQUENCE [LARGE SCALE GENOMIC DNA]</scope>
    <source>
        <strain evidence="4 5">CCMP1335</strain>
    </source>
</reference>
<protein>
    <recommendedName>
        <fullName evidence="6">Cyclin N-terminal domain-containing protein</fullName>
    </recommendedName>
</protein>
<dbReference type="FunFam" id="1.10.472.10:FF:000093">
    <property type="entry name" value="Predicted protein"/>
    <property type="match status" value="1"/>
</dbReference>
<dbReference type="GO" id="GO:0000082">
    <property type="term" value="P:G1/S transition of mitotic cell cycle"/>
    <property type="evidence" value="ECO:0000318"/>
    <property type="project" value="GO_Central"/>
</dbReference>
<dbReference type="Gene3D" id="1.10.472.10">
    <property type="entry name" value="Cyclin-like"/>
    <property type="match status" value="2"/>
</dbReference>
<dbReference type="STRING" id="35128.B8BUL6"/>
<dbReference type="PaxDb" id="35128-Thaps2524"/>
<dbReference type="AlphaFoldDB" id="B8BUL6"/>
<reference evidence="4 5" key="1">
    <citation type="journal article" date="2004" name="Science">
        <title>The genome of the diatom Thalassiosira pseudonana: ecology, evolution, and metabolism.</title>
        <authorList>
            <person name="Armbrust E.V."/>
            <person name="Berges J.A."/>
            <person name="Bowler C."/>
            <person name="Green B.R."/>
            <person name="Martinez D."/>
            <person name="Putnam N.H."/>
            <person name="Zhou S."/>
            <person name="Allen A.E."/>
            <person name="Apt K.E."/>
            <person name="Bechner M."/>
            <person name="Brzezinski M.A."/>
            <person name="Chaal B.K."/>
            <person name="Chiovitti A."/>
            <person name="Davis A.K."/>
            <person name="Demarest M.S."/>
            <person name="Detter J.C."/>
            <person name="Glavina T."/>
            <person name="Goodstein D."/>
            <person name="Hadi M.Z."/>
            <person name="Hellsten U."/>
            <person name="Hildebrand M."/>
            <person name="Jenkins B.D."/>
            <person name="Jurka J."/>
            <person name="Kapitonov V.V."/>
            <person name="Kroger N."/>
            <person name="Lau W.W."/>
            <person name="Lane T.W."/>
            <person name="Larimer F.W."/>
            <person name="Lippmeier J.C."/>
            <person name="Lucas S."/>
            <person name="Medina M."/>
            <person name="Montsant A."/>
            <person name="Obornik M."/>
            <person name="Parker M.S."/>
            <person name="Palenik B."/>
            <person name="Pazour G.J."/>
            <person name="Richardson P.M."/>
            <person name="Rynearson T.A."/>
            <person name="Saito M.A."/>
            <person name="Schwartz D.C."/>
            <person name="Thamatrakoln K."/>
            <person name="Valentin K."/>
            <person name="Vardi A."/>
            <person name="Wilkerson F.P."/>
            <person name="Rokhsar D.S."/>
        </authorList>
    </citation>
    <scope>NUCLEOTIDE SEQUENCE [LARGE SCALE GENOMIC DNA]</scope>
    <source>
        <strain evidence="4 5">CCMP1335</strain>
    </source>
</reference>
<evidence type="ECO:0000256" key="1">
    <source>
        <dbReference type="ARBA" id="ARBA00023127"/>
    </source>
</evidence>
<dbReference type="Pfam" id="PF02984">
    <property type="entry name" value="Cyclin_C"/>
    <property type="match status" value="1"/>
</dbReference>
<dbReference type="Pfam" id="PF00134">
    <property type="entry name" value="Cyclin_N"/>
    <property type="match status" value="1"/>
</dbReference>
<dbReference type="InterPro" id="IPR004367">
    <property type="entry name" value="Cyclin_C-dom"/>
</dbReference>
<feature type="domain" description="Cyclin C-terminal" evidence="3">
    <location>
        <begin position="106"/>
        <end position="177"/>
    </location>
</feature>
<gene>
    <name evidence="4" type="ORF">THAPSDRAFT_2524</name>
</gene>
<dbReference type="Proteomes" id="UP000001449">
    <property type="component" value="Chromosome 2"/>
</dbReference>
<dbReference type="KEGG" id="tps:THAPSDRAFT_2524"/>
<evidence type="ECO:0000313" key="5">
    <source>
        <dbReference type="Proteomes" id="UP000001449"/>
    </source>
</evidence>
<dbReference type="PANTHER" id="PTHR10177">
    <property type="entry name" value="CYCLINS"/>
    <property type="match status" value="1"/>
</dbReference>
<evidence type="ECO:0000313" key="4">
    <source>
        <dbReference type="EMBL" id="EED94780.1"/>
    </source>
</evidence>
<dbReference type="GO" id="GO:0005634">
    <property type="term" value="C:nucleus"/>
    <property type="evidence" value="ECO:0000318"/>
    <property type="project" value="GO_Central"/>
</dbReference>
<dbReference type="GO" id="GO:0000307">
    <property type="term" value="C:cyclin-dependent protein kinase holoenzyme complex"/>
    <property type="evidence" value="ECO:0000318"/>
    <property type="project" value="GO_Central"/>
</dbReference>
<accession>B8BUL6</accession>
<dbReference type="eggNOG" id="KOG0656">
    <property type="taxonomic scope" value="Eukaryota"/>
</dbReference>
<dbReference type="InterPro" id="IPR039361">
    <property type="entry name" value="Cyclin"/>
</dbReference>
<evidence type="ECO:0000259" key="3">
    <source>
        <dbReference type="Pfam" id="PF02984"/>
    </source>
</evidence>
<feature type="domain" description="Cyclin N-terminal" evidence="2">
    <location>
        <begin position="2"/>
        <end position="104"/>
    </location>
</feature>
<dbReference type="InParanoid" id="B8BUL6"/>
<sequence>MCTWSYNIVDTCSIGRSIAAVAISYFDRFMGSSTSDRVVQLCLSRRREFQLAFIACFVIALKAREGMTVDSMFVTETLCQGMYHQLEIAGMEEEVLMALEWRLNGPTPQEFVHYLLELFPTSLSPSDLKYVEALKETACEFVELGMLDYSLALQKPSSLAFASVLLVMQSLSSEAFNPAGRMAWIERAALVAGLHSNDLATQVVRYRLMDVMHEHETYYWCEQLLKHR</sequence>
<dbReference type="GO" id="GO:0005737">
    <property type="term" value="C:cytoplasm"/>
    <property type="evidence" value="ECO:0000318"/>
    <property type="project" value="GO_Central"/>
</dbReference>
<name>B8BUL6_THAPS</name>
<proteinExistence type="predicted"/>
<dbReference type="InterPro" id="IPR006671">
    <property type="entry name" value="Cyclin_N"/>
</dbReference>
<keyword evidence="5" id="KW-1185">Reference proteome</keyword>